<feature type="transmembrane region" description="Helical" evidence="7">
    <location>
        <begin position="200"/>
        <end position="232"/>
    </location>
</feature>
<gene>
    <name evidence="9" type="ORF">P7D78_09545</name>
</gene>
<feature type="transmembrane region" description="Helical" evidence="7">
    <location>
        <begin position="79"/>
        <end position="105"/>
    </location>
</feature>
<organism evidence="9 10">
    <name type="scientific">Enterococcus raffinosus</name>
    <dbReference type="NCBI Taxonomy" id="71452"/>
    <lineage>
        <taxon>Bacteria</taxon>
        <taxon>Bacillati</taxon>
        <taxon>Bacillota</taxon>
        <taxon>Bacilli</taxon>
        <taxon>Lactobacillales</taxon>
        <taxon>Enterococcaceae</taxon>
        <taxon>Enterococcus</taxon>
    </lineage>
</organism>
<evidence type="ECO:0000313" key="10">
    <source>
        <dbReference type="Proteomes" id="UP001249240"/>
    </source>
</evidence>
<dbReference type="GO" id="GO:0005886">
    <property type="term" value="C:plasma membrane"/>
    <property type="evidence" value="ECO:0007669"/>
    <property type="project" value="UniProtKB-SubCell"/>
</dbReference>
<dbReference type="PANTHER" id="PTHR43302:SF5">
    <property type="entry name" value="TRANSPORTER ARSB-RELATED"/>
    <property type="match status" value="1"/>
</dbReference>
<evidence type="ECO:0000256" key="2">
    <source>
        <dbReference type="ARBA" id="ARBA00022448"/>
    </source>
</evidence>
<dbReference type="InterPro" id="IPR004680">
    <property type="entry name" value="Cit_transptr-like_dom"/>
</dbReference>
<evidence type="ECO:0000256" key="4">
    <source>
        <dbReference type="ARBA" id="ARBA00022692"/>
    </source>
</evidence>
<evidence type="ECO:0000256" key="7">
    <source>
        <dbReference type="SAM" id="Phobius"/>
    </source>
</evidence>
<feature type="transmembrane region" description="Helical" evidence="7">
    <location>
        <begin position="157"/>
        <end position="179"/>
    </location>
</feature>
<feature type="transmembrane region" description="Helical" evidence="7">
    <location>
        <begin position="343"/>
        <end position="365"/>
    </location>
</feature>
<keyword evidence="4 7" id="KW-0812">Transmembrane</keyword>
<comment type="caution">
    <text evidence="9">The sequence shown here is derived from an EMBL/GenBank/DDBJ whole genome shotgun (WGS) entry which is preliminary data.</text>
</comment>
<name>A0AAW8T0D9_9ENTE</name>
<proteinExistence type="predicted"/>
<feature type="transmembrane region" description="Helical" evidence="7">
    <location>
        <begin position="305"/>
        <end position="331"/>
    </location>
</feature>
<evidence type="ECO:0000256" key="1">
    <source>
        <dbReference type="ARBA" id="ARBA00004651"/>
    </source>
</evidence>
<dbReference type="Proteomes" id="UP001249240">
    <property type="component" value="Unassembled WGS sequence"/>
</dbReference>
<comment type="subcellular location">
    <subcellularLocation>
        <location evidence="1">Cell membrane</location>
        <topology evidence="1">Multi-pass membrane protein</topology>
    </subcellularLocation>
</comment>
<feature type="transmembrane region" description="Helical" evidence="7">
    <location>
        <begin position="12"/>
        <end position="32"/>
    </location>
</feature>
<evidence type="ECO:0000313" key="9">
    <source>
        <dbReference type="EMBL" id="MDT2538369.1"/>
    </source>
</evidence>
<reference evidence="9" key="1">
    <citation type="submission" date="2023-03" db="EMBL/GenBank/DDBJ databases">
        <authorList>
            <person name="Shen W."/>
            <person name="Cai J."/>
        </authorList>
    </citation>
    <scope>NUCLEOTIDE SEQUENCE</scope>
    <source>
        <strain evidence="9">B646-2</strain>
    </source>
</reference>
<feature type="transmembrane region" description="Helical" evidence="7">
    <location>
        <begin position="244"/>
        <end position="264"/>
    </location>
</feature>
<dbReference type="GO" id="GO:0055085">
    <property type="term" value="P:transmembrane transport"/>
    <property type="evidence" value="ECO:0007669"/>
    <property type="project" value="InterPro"/>
</dbReference>
<keyword evidence="5 7" id="KW-1133">Transmembrane helix</keyword>
<evidence type="ECO:0000256" key="5">
    <source>
        <dbReference type="ARBA" id="ARBA00022989"/>
    </source>
</evidence>
<dbReference type="PROSITE" id="PS51257">
    <property type="entry name" value="PROKAR_LIPOPROTEIN"/>
    <property type="match status" value="1"/>
</dbReference>
<evidence type="ECO:0000256" key="6">
    <source>
        <dbReference type="ARBA" id="ARBA00023136"/>
    </source>
</evidence>
<accession>A0AAW8T0D9</accession>
<feature type="transmembrane region" description="Helical" evidence="7">
    <location>
        <begin position="276"/>
        <end position="299"/>
    </location>
</feature>
<dbReference type="Pfam" id="PF03600">
    <property type="entry name" value="CitMHS"/>
    <property type="match status" value="1"/>
</dbReference>
<keyword evidence="3" id="KW-1003">Cell membrane</keyword>
<sequence length="366" mass="41562">MKKLENYFRKNMLLTISLLLAIISCLIGRFSAAFIDYKVIFSLFGLMLLIQGFEQVGLLRFVAQKLLHYSKNSRQLVQLMILLSLVGSMFLTNDVAILTLLPIYFKLLSVLPKFKGRLLGSVLIIVAANLGSSFFPFGNPQNLYLYDYYQVPLGQFLSWMSLVLLFSFFSLFLLTLLVAKESLKEIELKENQFDRRETSLLIGLMLVMILVVLNVLPYQWVIPVIALIVWFYRRELFRKVDYGLLLTFVCFFIIVGNIGDAEFIKRFLQALSGKQIYLAGLGLSQVISNVPAAFLIAPFTSNQQAVILGVNIGGLGTLLASLANLIGYNLFRTYYPNETKKFLGLFSVVNFGLLLFLGTIFYFFIH</sequence>
<keyword evidence="2" id="KW-0813">Transport</keyword>
<protein>
    <submittedName>
        <fullName evidence="9">SLC13 family permease</fullName>
    </submittedName>
</protein>
<feature type="domain" description="Citrate transporter-like" evidence="8">
    <location>
        <begin position="14"/>
        <end position="300"/>
    </location>
</feature>
<keyword evidence="6 7" id="KW-0472">Membrane</keyword>
<evidence type="ECO:0000256" key="3">
    <source>
        <dbReference type="ARBA" id="ARBA00022475"/>
    </source>
</evidence>
<dbReference type="EMBL" id="JARPXM010000008">
    <property type="protein sequence ID" value="MDT2538369.1"/>
    <property type="molecule type" value="Genomic_DNA"/>
</dbReference>
<dbReference type="PANTHER" id="PTHR43302">
    <property type="entry name" value="TRANSPORTER ARSB-RELATED"/>
    <property type="match status" value="1"/>
</dbReference>
<feature type="transmembrane region" description="Helical" evidence="7">
    <location>
        <begin position="117"/>
        <end position="137"/>
    </location>
</feature>
<dbReference type="AlphaFoldDB" id="A0AAW8T0D9"/>
<evidence type="ECO:0000259" key="8">
    <source>
        <dbReference type="Pfam" id="PF03600"/>
    </source>
</evidence>